<dbReference type="EMBL" id="BBWV01000003">
    <property type="protein sequence ID" value="GAO43964.1"/>
    <property type="molecule type" value="Genomic_DNA"/>
</dbReference>
<comment type="caution">
    <text evidence="1">The sequence shown here is derived from an EMBL/GenBank/DDBJ whole genome shotgun (WGS) entry which is preliminary data.</text>
</comment>
<accession>A0A0E9N2A2</accession>
<dbReference type="STRING" id="1220578.FPE01S_03_00030"/>
<evidence type="ECO:0000313" key="1">
    <source>
        <dbReference type="EMBL" id="GAO43964.1"/>
    </source>
</evidence>
<evidence type="ECO:0008006" key="3">
    <source>
        <dbReference type="Google" id="ProtNLM"/>
    </source>
</evidence>
<sequence>MDNKPLLLKLSGFVPENNRKEFVQTFKLAFSQISSECLEKTLSGDCLVNGYYHFISLWPSEKALRDFMQSPEFVLIEGAFETLGTSQKTSRIFNETKT</sequence>
<organism evidence="1 2">
    <name type="scientific">Flavihumibacter petaseus NBRC 106054</name>
    <dbReference type="NCBI Taxonomy" id="1220578"/>
    <lineage>
        <taxon>Bacteria</taxon>
        <taxon>Pseudomonadati</taxon>
        <taxon>Bacteroidota</taxon>
        <taxon>Chitinophagia</taxon>
        <taxon>Chitinophagales</taxon>
        <taxon>Chitinophagaceae</taxon>
        <taxon>Flavihumibacter</taxon>
    </lineage>
</organism>
<evidence type="ECO:0000313" key="2">
    <source>
        <dbReference type="Proteomes" id="UP000033121"/>
    </source>
</evidence>
<keyword evidence="2" id="KW-1185">Reference proteome</keyword>
<dbReference type="InterPro" id="IPR011008">
    <property type="entry name" value="Dimeric_a/b-barrel"/>
</dbReference>
<dbReference type="Proteomes" id="UP000033121">
    <property type="component" value="Unassembled WGS sequence"/>
</dbReference>
<dbReference type="SUPFAM" id="SSF54909">
    <property type="entry name" value="Dimeric alpha+beta barrel"/>
    <property type="match status" value="1"/>
</dbReference>
<dbReference type="AlphaFoldDB" id="A0A0E9N2A2"/>
<name>A0A0E9N2A2_9BACT</name>
<gene>
    <name evidence="1" type="ORF">FPE01S_03_00030</name>
</gene>
<protein>
    <recommendedName>
        <fullName evidence="3">ABM domain-containing protein</fullName>
    </recommendedName>
</protein>
<reference evidence="1 2" key="1">
    <citation type="submission" date="2015-04" db="EMBL/GenBank/DDBJ databases">
        <title>Whole genome shotgun sequence of Flavihumibacter petaseus NBRC 106054.</title>
        <authorList>
            <person name="Miyazawa S."/>
            <person name="Hosoyama A."/>
            <person name="Hashimoto M."/>
            <person name="Noguchi M."/>
            <person name="Tsuchikane K."/>
            <person name="Ohji S."/>
            <person name="Yamazoe A."/>
            <person name="Ichikawa N."/>
            <person name="Kimura A."/>
            <person name="Fujita N."/>
        </authorList>
    </citation>
    <scope>NUCLEOTIDE SEQUENCE [LARGE SCALE GENOMIC DNA]</scope>
    <source>
        <strain evidence="1 2">NBRC 106054</strain>
    </source>
</reference>
<proteinExistence type="predicted"/>